<evidence type="ECO:0000313" key="2">
    <source>
        <dbReference type="EMBL" id="QBP11594.1"/>
    </source>
</evidence>
<evidence type="ECO:0000313" key="3">
    <source>
        <dbReference type="Proteomes" id="UP000253772"/>
    </source>
</evidence>
<dbReference type="CDD" id="cd01125">
    <property type="entry name" value="RepA_RSF1010_like"/>
    <property type="match status" value="1"/>
</dbReference>
<dbReference type="OrthoDB" id="8905164at2"/>
<name>A0A482IXC7_9BURK</name>
<sequence>MSAVLAPQKPEVLPVNFDGIPASLRNHPHWVLWRYELTEKDKWTKPPYQCNGHYASPNNSATWATFDQVRAAYEAGDFDGIGIHLRDDLVGVDLDHVIDASGKLTPLAAEIVARFDGAYMEKSPSGDGLHILTCGTFGRFGKGTLHKNIECYGEGSPRYLTVTGHELGHTAEITDQAEALDWLYQTHFRKSTAADANLPTVTDDRVTGILDEAAILTNAMQVGGERFRKLFDGDFSDYPSQSEADLALANMLARATQDAATLDRLFRVSELYRPEKWDKPHSAEGQTYGQMTIAKALTGDNATKRIEAPASRSREFVRAADAMAVTHTVDWLIDGVMEKGTSCMLFGASGSGKSFVAIDWSCCIATGTDWHGHDVEPGAVFYIVGEGQKGFGRRLAAWQQKNDVSLQAAPLYLWQSPVPLSNPDNVKELAKQIAKVASDNEPPRMIVIDTLARNIGNADENSNRDMGLLMNLLDDHLRLPFNASVVIVHHSGNGDRDRLRGASGLTGAVDYEYRVDKKGDARSLVCKKNKEDEEGEDRHFLIERVPLEGNMSSAALVMLDMPKTGTRVNLRPASKTCLSVLKKMTDPCGVVPNDELKQALGLGAPELVVPKEKWKDESIIAGITTGTTDDAKRKAFERALDQLVNEANLVGTYGGYVWPK</sequence>
<dbReference type="AlphaFoldDB" id="A0A482IXC7"/>
<feature type="domain" description="NrS-1 polymerase-like HBD" evidence="1">
    <location>
        <begin position="241"/>
        <end position="299"/>
    </location>
</feature>
<dbReference type="Proteomes" id="UP000253772">
    <property type="component" value="Chromosome c1"/>
</dbReference>
<dbReference type="InterPro" id="IPR038724">
    <property type="entry name" value="RepA"/>
</dbReference>
<dbReference type="Pfam" id="PF22763">
    <property type="entry name" value="NrS1-1_pol-like_HBD"/>
    <property type="match status" value="1"/>
</dbReference>
<protein>
    <recommendedName>
        <fullName evidence="1">NrS-1 polymerase-like HBD domain-containing protein</fullName>
    </recommendedName>
</protein>
<dbReference type="InterPro" id="IPR027417">
    <property type="entry name" value="P-loop_NTPase"/>
</dbReference>
<organism evidence="2 3">
    <name type="scientific">Cupriavidus metallidurans</name>
    <dbReference type="NCBI Taxonomy" id="119219"/>
    <lineage>
        <taxon>Bacteria</taxon>
        <taxon>Pseudomonadati</taxon>
        <taxon>Pseudomonadota</taxon>
        <taxon>Betaproteobacteria</taxon>
        <taxon>Burkholderiales</taxon>
        <taxon>Burkholderiaceae</taxon>
        <taxon>Cupriavidus</taxon>
    </lineage>
</organism>
<dbReference type="Pfam" id="PF13481">
    <property type="entry name" value="AAA_25"/>
    <property type="match status" value="1"/>
</dbReference>
<proteinExistence type="predicted"/>
<accession>A0A482IXC7</accession>
<reference evidence="2 3" key="1">
    <citation type="submission" date="2019-03" db="EMBL/GenBank/DDBJ databases">
        <title>Comparative insights into the high quality Complete genome sequence of highly metal resistant Cupriavidus metallidurans strain BS1 isolated from a gold-copper mine.</title>
        <authorList>
            <person name="Mazhar H.S."/>
            <person name="Rensing C."/>
        </authorList>
    </citation>
    <scope>NUCLEOTIDE SEQUENCE [LARGE SCALE GENOMIC DNA]</scope>
    <source>
        <strain evidence="2 3">BS1</strain>
    </source>
</reference>
<gene>
    <name evidence="2" type="ORF">DDF84_002410</name>
</gene>
<dbReference type="SUPFAM" id="SSF52540">
    <property type="entry name" value="P-loop containing nucleoside triphosphate hydrolases"/>
    <property type="match status" value="1"/>
</dbReference>
<dbReference type="EMBL" id="CP037900">
    <property type="protein sequence ID" value="QBP11594.1"/>
    <property type="molecule type" value="Genomic_DNA"/>
</dbReference>
<dbReference type="InterPro" id="IPR054468">
    <property type="entry name" value="NrSPol-like_HBD"/>
</dbReference>
<evidence type="ECO:0000259" key="1">
    <source>
        <dbReference type="Pfam" id="PF22763"/>
    </source>
</evidence>
<dbReference type="Gene3D" id="3.40.50.300">
    <property type="entry name" value="P-loop containing nucleotide triphosphate hydrolases"/>
    <property type="match status" value="1"/>
</dbReference>